<evidence type="ECO:0000313" key="2">
    <source>
        <dbReference type="EMBL" id="KAA6186063.1"/>
    </source>
</evidence>
<reference evidence="2 3" key="1">
    <citation type="submission" date="2019-09" db="EMBL/GenBank/DDBJ databases">
        <title>Whole-genome sequence of the purple sulfur bacterium Thiohalocapsa marina DSM 19078.</title>
        <authorList>
            <person name="Kyndt J.A."/>
            <person name="Meyer T.E."/>
        </authorList>
    </citation>
    <scope>NUCLEOTIDE SEQUENCE [LARGE SCALE GENOMIC DNA]</scope>
    <source>
        <strain evidence="2 3">DSM 19078</strain>
    </source>
</reference>
<dbReference type="Gene3D" id="1.10.3680.10">
    <property type="entry name" value="TerB-like"/>
    <property type="match status" value="1"/>
</dbReference>
<dbReference type="InterPro" id="IPR007791">
    <property type="entry name" value="DjlA_N"/>
</dbReference>
<accession>A0A5M8FMC1</accession>
<feature type="domain" description="Co-chaperone DjlA N-terminal" evidence="1">
    <location>
        <begin position="29"/>
        <end position="145"/>
    </location>
</feature>
<dbReference type="OrthoDB" id="5294347at2"/>
<comment type="caution">
    <text evidence="2">The sequence shown here is derived from an EMBL/GenBank/DDBJ whole genome shotgun (WGS) entry which is preliminary data.</text>
</comment>
<name>A0A5M8FMC1_9GAMM</name>
<evidence type="ECO:0000259" key="1">
    <source>
        <dbReference type="Pfam" id="PF05099"/>
    </source>
</evidence>
<keyword evidence="3" id="KW-1185">Reference proteome</keyword>
<dbReference type="RefSeq" id="WP_150091720.1">
    <property type="nucleotide sequence ID" value="NZ_JBFUOH010000034.1"/>
</dbReference>
<gene>
    <name evidence="2" type="ORF">F2Q65_06785</name>
</gene>
<dbReference type="Pfam" id="PF05099">
    <property type="entry name" value="TerB"/>
    <property type="match status" value="1"/>
</dbReference>
<proteinExistence type="predicted"/>
<protein>
    <submittedName>
        <fullName evidence="2">TerB family tellurite resistance protein</fullName>
    </submittedName>
</protein>
<organism evidence="2 3">
    <name type="scientific">Thiohalocapsa marina</name>
    <dbReference type="NCBI Taxonomy" id="424902"/>
    <lineage>
        <taxon>Bacteria</taxon>
        <taxon>Pseudomonadati</taxon>
        <taxon>Pseudomonadota</taxon>
        <taxon>Gammaproteobacteria</taxon>
        <taxon>Chromatiales</taxon>
        <taxon>Chromatiaceae</taxon>
        <taxon>Thiohalocapsa</taxon>
    </lineage>
</organism>
<dbReference type="SUPFAM" id="SSF158682">
    <property type="entry name" value="TerB-like"/>
    <property type="match status" value="1"/>
</dbReference>
<sequence>MLKKIKAFFDAHLLPDADAAQADGEHRTRLAVAALLLEMMQMDGDISAEERAAVETAVLTCFDLTSEETSALLALAEAERRDATDYFQFTSLINASYSPEQKVRLVEALWHIAYADEGLHRHEEHLARKLADLLHVPHGAFIAAKMKAAG</sequence>
<dbReference type="InterPro" id="IPR029024">
    <property type="entry name" value="TerB-like"/>
</dbReference>
<dbReference type="Proteomes" id="UP000322981">
    <property type="component" value="Unassembled WGS sequence"/>
</dbReference>
<dbReference type="CDD" id="cd07313">
    <property type="entry name" value="terB_like_2"/>
    <property type="match status" value="1"/>
</dbReference>
<dbReference type="EMBL" id="VWXX01000006">
    <property type="protein sequence ID" value="KAA6186063.1"/>
    <property type="molecule type" value="Genomic_DNA"/>
</dbReference>
<evidence type="ECO:0000313" key="3">
    <source>
        <dbReference type="Proteomes" id="UP000322981"/>
    </source>
</evidence>
<dbReference type="AlphaFoldDB" id="A0A5M8FMC1"/>